<keyword evidence="11" id="KW-0413">Isomerase</keyword>
<proteinExistence type="inferred from homology"/>
<reference evidence="15 16" key="1">
    <citation type="journal article" date="2017" name="Nature">
        <title>The Apostasia genome and the evolution of orchids.</title>
        <authorList>
            <person name="Zhang G.Q."/>
            <person name="Liu K.W."/>
            <person name="Li Z."/>
            <person name="Lohaus R."/>
            <person name="Hsiao Y.Y."/>
            <person name="Niu S.C."/>
            <person name="Wang J.Y."/>
            <person name="Lin Y.C."/>
            <person name="Xu Q."/>
            <person name="Chen L.J."/>
            <person name="Yoshida K."/>
            <person name="Fujiwara S."/>
            <person name="Wang Z.W."/>
            <person name="Zhang Y.Q."/>
            <person name="Mitsuda N."/>
            <person name="Wang M."/>
            <person name="Liu G.H."/>
            <person name="Pecoraro L."/>
            <person name="Huang H.X."/>
            <person name="Xiao X.J."/>
            <person name="Lin M."/>
            <person name="Wu X.Y."/>
            <person name="Wu W.L."/>
            <person name="Chen Y.Y."/>
            <person name="Chang S.B."/>
            <person name="Sakamoto S."/>
            <person name="Ohme-Takagi M."/>
            <person name="Yagi M."/>
            <person name="Zeng S.J."/>
            <person name="Shen C.Y."/>
            <person name="Yeh C.M."/>
            <person name="Luo Y.B."/>
            <person name="Tsai W.C."/>
            <person name="Van de Peer Y."/>
            <person name="Liu Z.J."/>
        </authorList>
    </citation>
    <scope>NUCLEOTIDE SEQUENCE [LARGE SCALE GENOMIC DNA]</scope>
    <source>
        <strain evidence="16">cv. Shenzhen</strain>
        <tissue evidence="15">Stem</tissue>
    </source>
</reference>
<dbReference type="AlphaFoldDB" id="A0A2I0BHB5"/>
<comment type="cofactor">
    <cofactor evidence="1">
        <name>[4Fe-4S] cluster</name>
        <dbReference type="ChEBI" id="CHEBI:49883"/>
    </cofactor>
</comment>
<gene>
    <name evidence="15" type="primary">UVH6</name>
    <name evidence="15" type="ORF">AXF42_Ash004680</name>
</gene>
<feature type="region of interest" description="Disordered" evidence="13">
    <location>
        <begin position="155"/>
        <end position="184"/>
    </location>
</feature>
<evidence type="ECO:0000256" key="8">
    <source>
        <dbReference type="ARBA" id="ARBA00022840"/>
    </source>
</evidence>
<dbReference type="GO" id="GO:0003724">
    <property type="term" value="F:RNA helicase activity"/>
    <property type="evidence" value="ECO:0007669"/>
    <property type="project" value="UniProtKB-EC"/>
</dbReference>
<evidence type="ECO:0000313" key="16">
    <source>
        <dbReference type="Proteomes" id="UP000236161"/>
    </source>
</evidence>
<evidence type="ECO:0000256" key="2">
    <source>
        <dbReference type="ARBA" id="ARBA00004123"/>
    </source>
</evidence>
<evidence type="ECO:0000313" key="15">
    <source>
        <dbReference type="EMBL" id="PKA67188.1"/>
    </source>
</evidence>
<evidence type="ECO:0000256" key="4">
    <source>
        <dbReference type="ARBA" id="ARBA00022723"/>
    </source>
</evidence>
<name>A0A2I0BHB5_9ASPA</name>
<dbReference type="GO" id="GO:0005634">
    <property type="term" value="C:nucleus"/>
    <property type="evidence" value="ECO:0007669"/>
    <property type="project" value="UniProtKB-SubCell"/>
</dbReference>
<evidence type="ECO:0000256" key="13">
    <source>
        <dbReference type="SAM" id="MobiDB-lite"/>
    </source>
</evidence>
<dbReference type="GO" id="GO:0046872">
    <property type="term" value="F:metal ion binding"/>
    <property type="evidence" value="ECO:0007669"/>
    <property type="project" value="UniProtKB-KW"/>
</dbReference>
<keyword evidence="16" id="KW-1185">Reference proteome</keyword>
<dbReference type="InterPro" id="IPR027417">
    <property type="entry name" value="P-loop_NTPase"/>
</dbReference>
<dbReference type="Proteomes" id="UP000236161">
    <property type="component" value="Unassembled WGS sequence"/>
</dbReference>
<dbReference type="PANTHER" id="PTHR11472:SF41">
    <property type="entry name" value="ATP-DEPENDENT DNA HELICASE DDX11-RELATED"/>
    <property type="match status" value="1"/>
</dbReference>
<dbReference type="GO" id="GO:0034085">
    <property type="term" value="P:establishment of sister chromatid cohesion"/>
    <property type="evidence" value="ECO:0007669"/>
    <property type="project" value="TreeGrafter"/>
</dbReference>
<dbReference type="GO" id="GO:0003678">
    <property type="term" value="F:DNA helicase activity"/>
    <property type="evidence" value="ECO:0007669"/>
    <property type="project" value="InterPro"/>
</dbReference>
<dbReference type="SMART" id="SM00487">
    <property type="entry name" value="DEXDc"/>
    <property type="match status" value="1"/>
</dbReference>
<dbReference type="InterPro" id="IPR006554">
    <property type="entry name" value="Helicase-like_DEXD_c2"/>
</dbReference>
<dbReference type="CDD" id="cd18788">
    <property type="entry name" value="SF2_C_XPD"/>
    <property type="match status" value="1"/>
</dbReference>
<evidence type="ECO:0000256" key="5">
    <source>
        <dbReference type="ARBA" id="ARBA00022741"/>
    </source>
</evidence>
<dbReference type="InterPro" id="IPR006555">
    <property type="entry name" value="ATP-dep_Helicase_C"/>
</dbReference>
<dbReference type="GO" id="GO:0006139">
    <property type="term" value="P:nucleobase-containing compound metabolic process"/>
    <property type="evidence" value="ECO:0007669"/>
    <property type="project" value="InterPro"/>
</dbReference>
<keyword evidence="5" id="KW-0547">Nucleotide-binding</keyword>
<dbReference type="EC" id="3.6.4.13" evidence="15"/>
<dbReference type="NCBIfam" id="TIGR00604">
    <property type="entry name" value="rad3"/>
    <property type="match status" value="1"/>
</dbReference>
<dbReference type="SUPFAM" id="SSF52540">
    <property type="entry name" value="P-loop containing nucleoside triphosphate hydrolases"/>
    <property type="match status" value="1"/>
</dbReference>
<dbReference type="GO" id="GO:0003677">
    <property type="term" value="F:DNA binding"/>
    <property type="evidence" value="ECO:0007669"/>
    <property type="project" value="InterPro"/>
</dbReference>
<evidence type="ECO:0000256" key="10">
    <source>
        <dbReference type="ARBA" id="ARBA00023014"/>
    </source>
</evidence>
<dbReference type="GO" id="GO:0051536">
    <property type="term" value="F:iron-sulfur cluster binding"/>
    <property type="evidence" value="ECO:0007669"/>
    <property type="project" value="UniProtKB-KW"/>
</dbReference>
<evidence type="ECO:0000256" key="3">
    <source>
        <dbReference type="ARBA" id="ARBA00008435"/>
    </source>
</evidence>
<dbReference type="OrthoDB" id="267079at2759"/>
<comment type="subcellular location">
    <subcellularLocation>
        <location evidence="2">Nucleus</location>
    </subcellularLocation>
</comment>
<keyword evidence="8" id="KW-0067">ATP-binding</keyword>
<keyword evidence="9" id="KW-0408">Iron</keyword>
<dbReference type="Pfam" id="PF06733">
    <property type="entry name" value="DEAD_2"/>
    <property type="match status" value="1"/>
</dbReference>
<dbReference type="SMART" id="SM00488">
    <property type="entry name" value="DEXDc2"/>
    <property type="match status" value="1"/>
</dbReference>
<feature type="domain" description="Helicase ATP-binding" evidence="14">
    <location>
        <begin position="8"/>
        <end position="407"/>
    </location>
</feature>
<dbReference type="InterPro" id="IPR013020">
    <property type="entry name" value="Rad3/Chl1-like"/>
</dbReference>
<evidence type="ECO:0000259" key="14">
    <source>
        <dbReference type="PROSITE" id="PS51193"/>
    </source>
</evidence>
<keyword evidence="6 15" id="KW-0378">Hydrolase</keyword>
<evidence type="ECO:0000256" key="11">
    <source>
        <dbReference type="ARBA" id="ARBA00023235"/>
    </source>
</evidence>
<dbReference type="Gene3D" id="3.40.50.300">
    <property type="entry name" value="P-loop containing nucleotide triphosphate hydrolases"/>
    <property type="match status" value="3"/>
</dbReference>
<protein>
    <submittedName>
        <fullName evidence="15">DNA repair helicase UVH6</fullName>
        <ecNumber evidence="15">3.6.4.13</ecNumber>
    </submittedName>
</protein>
<dbReference type="GO" id="GO:0016818">
    <property type="term" value="F:hydrolase activity, acting on acid anhydrides, in phosphorus-containing anhydrides"/>
    <property type="evidence" value="ECO:0007669"/>
    <property type="project" value="InterPro"/>
</dbReference>
<keyword evidence="7 15" id="KW-0347">Helicase</keyword>
<dbReference type="GO" id="GO:0005524">
    <property type="term" value="F:ATP binding"/>
    <property type="evidence" value="ECO:0007669"/>
    <property type="project" value="UniProtKB-KW"/>
</dbReference>
<comment type="similarity">
    <text evidence="3">Belongs to the DEAD box helicase family. DEAH subfamily. DDX11/CHL1 sub-subfamily.</text>
</comment>
<dbReference type="PROSITE" id="PS51193">
    <property type="entry name" value="HELICASE_ATP_BIND_2"/>
    <property type="match status" value="1"/>
</dbReference>
<evidence type="ECO:0000256" key="12">
    <source>
        <dbReference type="ARBA" id="ARBA00023242"/>
    </source>
</evidence>
<dbReference type="InterPro" id="IPR010614">
    <property type="entry name" value="RAD3-like_helicase_DEAD"/>
</dbReference>
<evidence type="ECO:0000256" key="7">
    <source>
        <dbReference type="ARBA" id="ARBA00022806"/>
    </source>
</evidence>
<feature type="compositionally biased region" description="Polar residues" evidence="13">
    <location>
        <begin position="70"/>
        <end position="82"/>
    </location>
</feature>
<dbReference type="FunFam" id="3.40.50.300:FF:001250">
    <property type="entry name" value="Putative ATP-dependent RNA helicase DDX11"/>
    <property type="match status" value="1"/>
</dbReference>
<keyword evidence="10" id="KW-0411">Iron-sulfur</keyword>
<dbReference type="EMBL" id="KZ451883">
    <property type="protein sequence ID" value="PKA67188.1"/>
    <property type="molecule type" value="Genomic_DNA"/>
</dbReference>
<sequence length="876" mass="98824">MGESSKPRREFPAFPFEPYPIQIDFMSFLYDSLDRGGVAMLESPTGTGKTLSIICSALQWIVDRRKQRTQRSPSPKATTNISDGDEEPDWMRNFVSTDARRREETGRTPLGLGTREASKNNRLVLDNADKEGTGGPGGDDDAEFLLDEYESEAESWGHSNGRSKRKNRRYADSTSSGEDVEDEEEVTPKVYFTSRTHSQLSQFVKEFKRTAFASEINLICLGSRKNLCINREVLKLGNSNRINERCLELQRTRCNSKIKAQNSNLKVHGSGNCGCPMLRKQSLRSSFKDKVRELGVLDIEDLVQLGSKLGTCPYYGSRDMVRAADLIVLPYQSLLQRSARESLGLKLRNNIVIIDEAHNLADSLTNMYNTKITLTQLKQILSHLQLYLHRFQCRLGAGNRRYIQTLIVLIKSFLHLLHDHQVDSSNFISCPTEYPYLEDHNGDVSMTINEFLFSVNIDNINFVKLVQYVKDSNIIHKVSGFGMKLINLQGSSGNVDYQIISIDGSIVSSFQALADFFLSLVNKDNEGRIILSRQRLPNLREVGEGYLKYVMLSGKRIFTEIMDQTYALVLAGGTLQPIEETRVRLFPDLSANQVHFFTCKHIIPPENILPIAVSCGPSGLTFDFSYNSRSSPTMIEELGRFITNLVAIIPEGVVLFFPSFDYERQVYDTWKVSGFLQKILKKKRLYREPRSNLDVEDILKEYKENITSGAILLAVVGGKISEGINFSDGMGRCIIMVGLPYPSLLDVELIERIKHIEGLGEADSVCKSNCGNAVKSGFNVLRSSKQRGKEYYENLCMKAVNQSIGRAIRHINDYASVLLVDSRYSCSSSANQSFSKPTDKLPLWIRDQLILATGSYGQVHRLLSQFYRLHLQKEGS</sequence>
<dbReference type="Pfam" id="PF13307">
    <property type="entry name" value="Helicase_C_2"/>
    <property type="match status" value="1"/>
</dbReference>
<keyword evidence="12" id="KW-0539">Nucleus</keyword>
<dbReference type="PANTHER" id="PTHR11472">
    <property type="entry name" value="DNA REPAIR DEAD HELICASE RAD3/XP-D SUBFAMILY MEMBER"/>
    <property type="match status" value="1"/>
</dbReference>
<dbReference type="STRING" id="1088818.A0A2I0BHB5"/>
<organism evidence="15 16">
    <name type="scientific">Apostasia shenzhenica</name>
    <dbReference type="NCBI Taxonomy" id="1088818"/>
    <lineage>
        <taxon>Eukaryota</taxon>
        <taxon>Viridiplantae</taxon>
        <taxon>Streptophyta</taxon>
        <taxon>Embryophyta</taxon>
        <taxon>Tracheophyta</taxon>
        <taxon>Spermatophyta</taxon>
        <taxon>Magnoliopsida</taxon>
        <taxon>Liliopsida</taxon>
        <taxon>Asparagales</taxon>
        <taxon>Orchidaceae</taxon>
        <taxon>Apostasioideae</taxon>
        <taxon>Apostasia</taxon>
    </lineage>
</organism>
<dbReference type="InterPro" id="IPR014001">
    <property type="entry name" value="Helicase_ATP-bd"/>
</dbReference>
<evidence type="ECO:0000256" key="9">
    <source>
        <dbReference type="ARBA" id="ARBA00023004"/>
    </source>
</evidence>
<evidence type="ECO:0000256" key="6">
    <source>
        <dbReference type="ARBA" id="ARBA00022801"/>
    </source>
</evidence>
<evidence type="ECO:0000256" key="1">
    <source>
        <dbReference type="ARBA" id="ARBA00001966"/>
    </source>
</evidence>
<dbReference type="SMART" id="SM00491">
    <property type="entry name" value="HELICc2"/>
    <property type="match status" value="1"/>
</dbReference>
<dbReference type="InterPro" id="IPR014013">
    <property type="entry name" value="Helic_SF1/SF2_ATP-bd_DinG/Rad3"/>
</dbReference>
<keyword evidence="4" id="KW-0479">Metal-binding</keyword>
<feature type="region of interest" description="Disordered" evidence="13">
    <location>
        <begin position="65"/>
        <end position="143"/>
    </location>
</feature>
<accession>A0A2I0BHB5</accession>
<dbReference type="InterPro" id="IPR045028">
    <property type="entry name" value="DinG/Rad3-like"/>
</dbReference>